<name>A0A3G4ZZK4_9VIRU</name>
<organism evidence="1">
    <name type="scientific">Faunusvirus sp</name>
    <dbReference type="NCBI Taxonomy" id="2487766"/>
    <lineage>
        <taxon>Viruses</taxon>
        <taxon>Varidnaviria</taxon>
        <taxon>Bamfordvirae</taxon>
        <taxon>Nucleocytoviricota</taxon>
        <taxon>Megaviricetes</taxon>
        <taxon>Imitervirales</taxon>
        <taxon>Mimiviridae</taxon>
    </lineage>
</organism>
<gene>
    <name evidence="1" type="ORF">Faunusvirus14_8</name>
</gene>
<proteinExistence type="predicted"/>
<dbReference type="EMBL" id="MK072145">
    <property type="protein sequence ID" value="AYV79441.1"/>
    <property type="molecule type" value="Genomic_DNA"/>
</dbReference>
<protein>
    <submittedName>
        <fullName evidence="1">Uncharacterized protein</fullName>
    </submittedName>
</protein>
<reference evidence="1" key="1">
    <citation type="submission" date="2018-10" db="EMBL/GenBank/DDBJ databases">
        <title>Hidden diversity of soil giant viruses.</title>
        <authorList>
            <person name="Schulz F."/>
            <person name="Alteio L."/>
            <person name="Goudeau D."/>
            <person name="Ryan E.M."/>
            <person name="Malmstrom R.R."/>
            <person name="Blanchard J."/>
            <person name="Woyke T."/>
        </authorList>
    </citation>
    <scope>NUCLEOTIDE SEQUENCE</scope>
    <source>
        <strain evidence="1">FNV1</strain>
    </source>
</reference>
<evidence type="ECO:0000313" key="1">
    <source>
        <dbReference type="EMBL" id="AYV79441.1"/>
    </source>
</evidence>
<accession>A0A3G4ZZK4</accession>
<sequence>MAEITKHGPGDFFTNMKDFAKMKIGDSIYATKAEFMHKMQGKDIVFQLPPENGDYAGPSSGTMHFSYIAEYTEYIGSGKNIYTASVAVSTYGYSRSKHRLVNCYYGHCGDEICRACHRHDKDKMIELDRRCADYSQMLSIGLRDIEFTGRFELIAQMKRKDIEASHVAPIPEVIDAAEMPVLIDVIDRPLCNIVKNDIALGMLKALASAPDLVKAQNVVEIIPTSSGITEMAKITEGEPIQQAAESVKPDDSEPVVANGKIRTLMDRIRHTLKTARRDKI</sequence>